<reference evidence="6 7" key="1">
    <citation type="submission" date="2017-03" db="EMBL/GenBank/DDBJ databases">
        <title>WGS assembly of Porphyra umbilicalis.</title>
        <authorList>
            <person name="Brawley S.H."/>
            <person name="Blouin N.A."/>
            <person name="Ficko-Blean E."/>
            <person name="Wheeler G.L."/>
            <person name="Lohr M."/>
            <person name="Goodson H.V."/>
            <person name="Jenkins J.W."/>
            <person name="Blaby-Haas C.E."/>
            <person name="Helliwell K.E."/>
            <person name="Chan C."/>
            <person name="Marriage T."/>
            <person name="Bhattacharya D."/>
            <person name="Klein A.S."/>
            <person name="Badis Y."/>
            <person name="Brodie J."/>
            <person name="Cao Y."/>
            <person name="Collen J."/>
            <person name="Dittami S.M."/>
            <person name="Gachon C.M."/>
            <person name="Green B.R."/>
            <person name="Karpowicz S."/>
            <person name="Kim J.W."/>
            <person name="Kudahl U."/>
            <person name="Lin S."/>
            <person name="Michel G."/>
            <person name="Mittag M."/>
            <person name="Olson B.J."/>
            <person name="Pangilinan J."/>
            <person name="Peng Y."/>
            <person name="Qiu H."/>
            <person name="Shu S."/>
            <person name="Singer J.T."/>
            <person name="Smith A.G."/>
            <person name="Sprecher B.N."/>
            <person name="Wagner V."/>
            <person name="Wang W."/>
            <person name="Wang Z.-Y."/>
            <person name="Yan J."/>
            <person name="Yarish C."/>
            <person name="Zoeuner-Riek S."/>
            <person name="Zhuang Y."/>
            <person name="Zou Y."/>
            <person name="Lindquist E.A."/>
            <person name="Grimwood J."/>
            <person name="Barry K."/>
            <person name="Rokhsar D.S."/>
            <person name="Schmutz J."/>
            <person name="Stiller J.W."/>
            <person name="Grossman A.R."/>
            <person name="Prochnik S.E."/>
        </authorList>
    </citation>
    <scope>NUCLEOTIDE SEQUENCE [LARGE SCALE GENOMIC DNA]</scope>
    <source>
        <strain evidence="6">4086291</strain>
    </source>
</reference>
<evidence type="ECO:0000313" key="6">
    <source>
        <dbReference type="EMBL" id="OSX74403.1"/>
    </source>
</evidence>
<keyword evidence="3 5" id="KW-0375">Hydrogen ion transport</keyword>
<evidence type="ECO:0000256" key="1">
    <source>
        <dbReference type="ARBA" id="ARBA00006138"/>
    </source>
</evidence>
<comment type="similarity">
    <text evidence="1 5">Belongs to the V-ATPase C subunit family.</text>
</comment>
<dbReference type="SUPFAM" id="SSF118203">
    <property type="entry name" value="Vacuolar ATP synthase subunit C"/>
    <property type="match status" value="1"/>
</dbReference>
<evidence type="ECO:0000256" key="3">
    <source>
        <dbReference type="ARBA" id="ARBA00022781"/>
    </source>
</evidence>
<dbReference type="Gene3D" id="3.30.70.1180">
    <property type="entry name" value="Vacuolar atp synthase subunit c, domain 1"/>
    <property type="match status" value="1"/>
</dbReference>
<dbReference type="PANTHER" id="PTHR10137:SF0">
    <property type="entry name" value="V-TYPE PROTON ATPASE SUBUNIT C"/>
    <property type="match status" value="1"/>
</dbReference>
<dbReference type="Proteomes" id="UP000218209">
    <property type="component" value="Unassembled WGS sequence"/>
</dbReference>
<evidence type="ECO:0000313" key="7">
    <source>
        <dbReference type="Proteomes" id="UP000218209"/>
    </source>
</evidence>
<dbReference type="PANTHER" id="PTHR10137">
    <property type="entry name" value="V-TYPE PROTON ATPASE SUBUNIT C"/>
    <property type="match status" value="1"/>
</dbReference>
<sequence length="408" mass="43725">MAPAVVWLVAAPNRRPPATLSTGAAATSSYEALKEVLATGGGVWAQVFRMHLPMLRVGTLDSLIAASDALARDEKTVDGVVDRLLRQARELQEDESYTPLIEGVPAATYVRSFRWDEAKFTSSDTLDSVRAALIESSSRLEAGLKVRLTDYTAAKQAVTAVARRTGGNLLSRSLAGIVTREHVMAPDSEHLTTVFVVVPRFSTDEFLGEYENLCVPPPASADAPAVEPSKFMGVVPRSAIPVVTDGDHAMYAVTLFRAGVEAFKMGCRDRRYTVREYEFTPTAADDAAEEASRVEAEATSSAAAFGAWTSTAYAEAFMVALHLKVLRVYVESVLRYGLPVDFDVTAVFPAGSKGVSRVRKQLGEMYAHLAGGRGGGGGDAEGVMVPGIMSDKEFFPYVSVDVVMPSVA</sequence>
<dbReference type="AlphaFoldDB" id="A0A1X6P198"/>
<comment type="function">
    <text evidence="5">Subunit of the V1 complex of vacuolar(H+)-ATPase (V-ATPase), a multisubunit enzyme composed of a peripheral complex (V1) that hydrolyzes ATP and a membrane integral complex (V0) that translocates protons. V-ATPase is responsible for acidifying and maintaining the pH of intracellular compartments and in some cell types, is targeted to the plasma membrane, where it is responsible for acidifying the extracellular environment. Subunit C is necessary for the assembly of the catalytic sector of the enzyme and is likely to have a specific function in its catalytic activity.</text>
</comment>
<accession>A0A1X6P198</accession>
<evidence type="ECO:0000256" key="4">
    <source>
        <dbReference type="ARBA" id="ARBA00023065"/>
    </source>
</evidence>
<name>A0A1X6P198_PORUM</name>
<dbReference type="InterPro" id="IPR004907">
    <property type="entry name" value="ATPase_V1-cplx_csu"/>
</dbReference>
<evidence type="ECO:0000256" key="5">
    <source>
        <dbReference type="RuleBase" id="RU364010"/>
    </source>
</evidence>
<dbReference type="OrthoDB" id="6605928at2759"/>
<dbReference type="GO" id="GO:0046961">
    <property type="term" value="F:proton-transporting ATPase activity, rotational mechanism"/>
    <property type="evidence" value="ECO:0007669"/>
    <property type="project" value="InterPro"/>
</dbReference>
<keyword evidence="7" id="KW-1185">Reference proteome</keyword>
<dbReference type="Gene3D" id="3.30.70.100">
    <property type="match status" value="1"/>
</dbReference>
<dbReference type="EMBL" id="KV918948">
    <property type="protein sequence ID" value="OSX74403.1"/>
    <property type="molecule type" value="Genomic_DNA"/>
</dbReference>
<keyword evidence="2 5" id="KW-0813">Transport</keyword>
<protein>
    <recommendedName>
        <fullName evidence="5">V-type proton ATPase subunit C</fullName>
    </recommendedName>
</protein>
<dbReference type="InterPro" id="IPR036132">
    <property type="entry name" value="Vac_ATP_synth_c_sf"/>
</dbReference>
<gene>
    <name evidence="6" type="ORF">BU14_0290s0011</name>
</gene>
<keyword evidence="4 5" id="KW-0406">Ion transport</keyword>
<dbReference type="Pfam" id="PF03223">
    <property type="entry name" value="V-ATPase_C"/>
    <property type="match status" value="1"/>
</dbReference>
<dbReference type="GO" id="GO:0000221">
    <property type="term" value="C:vacuolar proton-transporting V-type ATPase, V1 domain"/>
    <property type="evidence" value="ECO:0007669"/>
    <property type="project" value="TreeGrafter"/>
</dbReference>
<comment type="subunit">
    <text evidence="5">V-ATPase is a heteromultimeric enzyme composed of a peripheral catalytic V1 complex (components A to H) attached to an integral membrane V0 proton pore complex.</text>
</comment>
<organism evidence="6 7">
    <name type="scientific">Porphyra umbilicalis</name>
    <name type="common">Purple laver</name>
    <name type="synonym">Red alga</name>
    <dbReference type="NCBI Taxonomy" id="2786"/>
    <lineage>
        <taxon>Eukaryota</taxon>
        <taxon>Rhodophyta</taxon>
        <taxon>Bangiophyceae</taxon>
        <taxon>Bangiales</taxon>
        <taxon>Bangiaceae</taxon>
        <taxon>Porphyra</taxon>
    </lineage>
</organism>
<dbReference type="CDD" id="cd14785">
    <property type="entry name" value="V-ATPase_C"/>
    <property type="match status" value="1"/>
</dbReference>
<dbReference type="Gene3D" id="1.20.1460.10">
    <property type="entry name" value="subunit c (vma5p) of the yeast v-atpase, domain 2"/>
    <property type="match status" value="1"/>
</dbReference>
<proteinExistence type="inferred from homology"/>
<evidence type="ECO:0000256" key="2">
    <source>
        <dbReference type="ARBA" id="ARBA00022448"/>
    </source>
</evidence>